<dbReference type="CDD" id="cd00303">
    <property type="entry name" value="retropepsin_like"/>
    <property type="match status" value="1"/>
</dbReference>
<feature type="domain" description="CCHC-type" evidence="2">
    <location>
        <begin position="22"/>
        <end position="37"/>
    </location>
</feature>
<dbReference type="SMART" id="SM00343">
    <property type="entry name" value="ZnF_C2HC"/>
    <property type="match status" value="1"/>
</dbReference>
<dbReference type="InterPro" id="IPR001878">
    <property type="entry name" value="Znf_CCHC"/>
</dbReference>
<dbReference type="InterPro" id="IPR043502">
    <property type="entry name" value="DNA/RNA_pol_sf"/>
</dbReference>
<accession>A0A438CNJ2</accession>
<protein>
    <recommendedName>
        <fullName evidence="2">CCHC-type domain-containing protein</fullName>
    </recommendedName>
</protein>
<dbReference type="Gene3D" id="3.30.70.270">
    <property type="match status" value="1"/>
</dbReference>
<organism evidence="3 4">
    <name type="scientific">Vitis vinifera</name>
    <name type="common">Grape</name>
    <dbReference type="NCBI Taxonomy" id="29760"/>
    <lineage>
        <taxon>Eukaryota</taxon>
        <taxon>Viridiplantae</taxon>
        <taxon>Streptophyta</taxon>
        <taxon>Embryophyta</taxon>
        <taxon>Tracheophyta</taxon>
        <taxon>Spermatophyta</taxon>
        <taxon>Magnoliopsida</taxon>
        <taxon>eudicotyledons</taxon>
        <taxon>Gunneridae</taxon>
        <taxon>Pentapetalae</taxon>
        <taxon>rosids</taxon>
        <taxon>Vitales</taxon>
        <taxon>Vitaceae</taxon>
        <taxon>Viteae</taxon>
        <taxon>Vitis</taxon>
    </lineage>
</organism>
<dbReference type="PROSITE" id="PS50158">
    <property type="entry name" value="ZF_CCHC"/>
    <property type="match status" value="1"/>
</dbReference>
<dbReference type="AlphaFoldDB" id="A0A438CNJ2"/>
<dbReference type="Pfam" id="PF17919">
    <property type="entry name" value="RT_RNaseH_2"/>
    <property type="match status" value="1"/>
</dbReference>
<sequence>MICPTYGKKHEGKPCYREIGACFGCGKQGHMVRHCPENKKFIIGKPKEKNKEDKHKPRAQGQVFSMTHQDAQPTSDMVTGMPVASMDFDLIIATPMGVSIVTSKMLRDCFVMISYKEMSIDLILLDLQDFDVILGMDWLASNHASVDCFGKRMIFSISGQPEFSFVGKHIDRPLCMIFTLRASSLLRNGCQGFLAYVVSNESHLKLEDILVVRDFPDVFPNDLSGLSPKSEVEFTIDLVPGTTPISKTPYRMALVELKELKLKGPCVFSKIDLRSRYHQLRVRGENVPKTAFQLDKVSFLGHVVTKDDISVDPRKGFSKIALPFTKLTQKGVKFEWSDDCEHSFQELKNRLVVTPILTILSSSRGFVMYSDASHQGLGCVLMQYGKVVAYASKQLKSYE</sequence>
<keyword evidence="1" id="KW-0862">Zinc</keyword>
<dbReference type="Gene3D" id="2.40.70.10">
    <property type="entry name" value="Acid Proteases"/>
    <property type="match status" value="1"/>
</dbReference>
<dbReference type="Pfam" id="PF08284">
    <property type="entry name" value="RVP_2"/>
    <property type="match status" value="1"/>
</dbReference>
<keyword evidence="1" id="KW-0863">Zinc-finger</keyword>
<keyword evidence="1" id="KW-0479">Metal-binding</keyword>
<dbReference type="PANTHER" id="PTHR15503:SF45">
    <property type="entry name" value="RNA-DIRECTED DNA POLYMERASE HOMOLOG"/>
    <property type="match status" value="1"/>
</dbReference>
<gene>
    <name evidence="3" type="ORF">CK203_080304</name>
</gene>
<evidence type="ECO:0000313" key="3">
    <source>
        <dbReference type="EMBL" id="RVW24786.1"/>
    </source>
</evidence>
<name>A0A438CNJ2_VITVI</name>
<dbReference type="EMBL" id="QGNW01002165">
    <property type="protein sequence ID" value="RVW24786.1"/>
    <property type="molecule type" value="Genomic_DNA"/>
</dbReference>
<proteinExistence type="predicted"/>
<dbReference type="Proteomes" id="UP000288805">
    <property type="component" value="Unassembled WGS sequence"/>
</dbReference>
<dbReference type="GO" id="GO:0003676">
    <property type="term" value="F:nucleic acid binding"/>
    <property type="evidence" value="ECO:0007669"/>
    <property type="project" value="InterPro"/>
</dbReference>
<evidence type="ECO:0000256" key="1">
    <source>
        <dbReference type="PROSITE-ProRule" id="PRU00047"/>
    </source>
</evidence>
<dbReference type="InterPro" id="IPR032567">
    <property type="entry name" value="RTL1-rel"/>
</dbReference>
<evidence type="ECO:0000259" key="2">
    <source>
        <dbReference type="PROSITE" id="PS50158"/>
    </source>
</evidence>
<evidence type="ECO:0000313" key="4">
    <source>
        <dbReference type="Proteomes" id="UP000288805"/>
    </source>
</evidence>
<comment type="caution">
    <text evidence="3">The sequence shown here is derived from an EMBL/GenBank/DDBJ whole genome shotgun (WGS) entry which is preliminary data.</text>
</comment>
<reference evidence="3 4" key="1">
    <citation type="journal article" date="2018" name="PLoS Genet.">
        <title>Population sequencing reveals clonal diversity and ancestral inbreeding in the grapevine cultivar Chardonnay.</title>
        <authorList>
            <person name="Roach M.J."/>
            <person name="Johnson D.L."/>
            <person name="Bohlmann J."/>
            <person name="van Vuuren H.J."/>
            <person name="Jones S.J."/>
            <person name="Pretorius I.S."/>
            <person name="Schmidt S.A."/>
            <person name="Borneman A.R."/>
        </authorList>
    </citation>
    <scope>NUCLEOTIDE SEQUENCE [LARGE SCALE GENOMIC DNA]</scope>
    <source>
        <strain evidence="4">cv. Chardonnay</strain>
        <tissue evidence="3">Leaf</tissue>
    </source>
</reference>
<dbReference type="PANTHER" id="PTHR15503">
    <property type="entry name" value="LDOC1 RELATED"/>
    <property type="match status" value="1"/>
</dbReference>
<dbReference type="InterPro" id="IPR041577">
    <property type="entry name" value="RT_RNaseH_2"/>
</dbReference>
<dbReference type="InterPro" id="IPR043128">
    <property type="entry name" value="Rev_trsase/Diguanyl_cyclase"/>
</dbReference>
<dbReference type="SUPFAM" id="SSF56672">
    <property type="entry name" value="DNA/RNA polymerases"/>
    <property type="match status" value="1"/>
</dbReference>
<dbReference type="InterPro" id="IPR021109">
    <property type="entry name" value="Peptidase_aspartic_dom_sf"/>
</dbReference>
<dbReference type="GO" id="GO:0008270">
    <property type="term" value="F:zinc ion binding"/>
    <property type="evidence" value="ECO:0007669"/>
    <property type="project" value="UniProtKB-KW"/>
</dbReference>
<dbReference type="Gene3D" id="4.10.60.10">
    <property type="entry name" value="Zinc finger, CCHC-type"/>
    <property type="match status" value="1"/>
</dbReference>